<keyword evidence="3" id="KW-1185">Reference proteome</keyword>
<dbReference type="SUPFAM" id="SSF51735">
    <property type="entry name" value="NAD(P)-binding Rossmann-fold domains"/>
    <property type="match status" value="1"/>
</dbReference>
<dbReference type="SMART" id="SM00881">
    <property type="entry name" value="CoA_binding"/>
    <property type="match status" value="1"/>
</dbReference>
<dbReference type="PANTHER" id="PTHR33303">
    <property type="entry name" value="CYTOPLASMIC PROTEIN-RELATED"/>
    <property type="match status" value="1"/>
</dbReference>
<reference evidence="2 3" key="1">
    <citation type="submission" date="2009-11" db="EMBL/GenBank/DDBJ databases">
        <title>Annotation of Allomyces macrogynus ATCC 38327.</title>
        <authorList>
            <consortium name="The Broad Institute Genome Sequencing Platform"/>
            <person name="Russ C."/>
            <person name="Cuomo C."/>
            <person name="Burger G."/>
            <person name="Gray M.W."/>
            <person name="Holland P.W.H."/>
            <person name="King N."/>
            <person name="Lang F.B.F."/>
            <person name="Roger A.J."/>
            <person name="Ruiz-Trillo I."/>
            <person name="Young S.K."/>
            <person name="Zeng Q."/>
            <person name="Gargeya S."/>
            <person name="Fitzgerald M."/>
            <person name="Haas B."/>
            <person name="Abouelleil A."/>
            <person name="Alvarado L."/>
            <person name="Arachchi H.M."/>
            <person name="Berlin A."/>
            <person name="Chapman S.B."/>
            <person name="Gearin G."/>
            <person name="Goldberg J."/>
            <person name="Griggs A."/>
            <person name="Gujja S."/>
            <person name="Hansen M."/>
            <person name="Heiman D."/>
            <person name="Howarth C."/>
            <person name="Larimer J."/>
            <person name="Lui A."/>
            <person name="MacDonald P.J.P."/>
            <person name="McCowen C."/>
            <person name="Montmayeur A."/>
            <person name="Murphy C."/>
            <person name="Neiman D."/>
            <person name="Pearson M."/>
            <person name="Priest M."/>
            <person name="Roberts A."/>
            <person name="Saif S."/>
            <person name="Shea T."/>
            <person name="Sisk P."/>
            <person name="Stolte C."/>
            <person name="Sykes S."/>
            <person name="Wortman J."/>
            <person name="Nusbaum C."/>
            <person name="Birren B."/>
        </authorList>
    </citation>
    <scope>NUCLEOTIDE SEQUENCE [LARGE SCALE GENOMIC DNA]</scope>
    <source>
        <strain evidence="2 3">ATCC 38327</strain>
    </source>
</reference>
<protein>
    <recommendedName>
        <fullName evidence="1">CoA-binding domain-containing protein</fullName>
    </recommendedName>
</protein>
<gene>
    <name evidence="2" type="ORF">AMAG_02719</name>
</gene>
<dbReference type="Proteomes" id="UP000054350">
    <property type="component" value="Unassembled WGS sequence"/>
</dbReference>
<dbReference type="OMA" id="FKQSSFA"/>
<evidence type="ECO:0000259" key="1">
    <source>
        <dbReference type="SMART" id="SM00881"/>
    </source>
</evidence>
<dbReference type="Gene3D" id="3.40.50.720">
    <property type="entry name" value="NAD(P)-binding Rossmann-like Domain"/>
    <property type="match status" value="1"/>
</dbReference>
<feature type="domain" description="CoA-binding" evidence="1">
    <location>
        <begin position="11"/>
        <end position="105"/>
    </location>
</feature>
<dbReference type="InterPro" id="IPR003781">
    <property type="entry name" value="CoA-bd"/>
</dbReference>
<dbReference type="eggNOG" id="ENOG502S3ZG">
    <property type="taxonomic scope" value="Eukaryota"/>
</dbReference>
<dbReference type="PANTHER" id="PTHR33303:SF2">
    <property type="entry name" value="COA-BINDING DOMAIN-CONTAINING PROTEIN"/>
    <property type="match status" value="1"/>
</dbReference>
<sequence length="134" mass="14672">MASLTRQMATFFESSRFAVVGASIDKKKFGNRVLCWYIDHRKPVTPVHPKEREIEGIVAIPSLADLTGEPTDVSVSVITPPTVTKGVLEQGVAKGITKFWLQPGAEFPGWQAFADEHKVLVIAQGPCVLRDAKL</sequence>
<dbReference type="Pfam" id="PF13380">
    <property type="entry name" value="CoA_binding_2"/>
    <property type="match status" value="1"/>
</dbReference>
<proteinExistence type="predicted"/>
<dbReference type="EMBL" id="GG745331">
    <property type="protein sequence ID" value="KNE56952.1"/>
    <property type="molecule type" value="Genomic_DNA"/>
</dbReference>
<evidence type="ECO:0000313" key="3">
    <source>
        <dbReference type="Proteomes" id="UP000054350"/>
    </source>
</evidence>
<reference evidence="3" key="2">
    <citation type="submission" date="2009-11" db="EMBL/GenBank/DDBJ databases">
        <title>The Genome Sequence of Allomyces macrogynus strain ATCC 38327.</title>
        <authorList>
            <consortium name="The Broad Institute Genome Sequencing Platform"/>
            <person name="Russ C."/>
            <person name="Cuomo C."/>
            <person name="Shea T."/>
            <person name="Young S.K."/>
            <person name="Zeng Q."/>
            <person name="Koehrsen M."/>
            <person name="Haas B."/>
            <person name="Borodovsky M."/>
            <person name="Guigo R."/>
            <person name="Alvarado L."/>
            <person name="Berlin A."/>
            <person name="Borenstein D."/>
            <person name="Chen Z."/>
            <person name="Engels R."/>
            <person name="Freedman E."/>
            <person name="Gellesch M."/>
            <person name="Goldberg J."/>
            <person name="Griggs A."/>
            <person name="Gujja S."/>
            <person name="Heiman D."/>
            <person name="Hepburn T."/>
            <person name="Howarth C."/>
            <person name="Jen D."/>
            <person name="Larson L."/>
            <person name="Lewis B."/>
            <person name="Mehta T."/>
            <person name="Park D."/>
            <person name="Pearson M."/>
            <person name="Roberts A."/>
            <person name="Saif S."/>
            <person name="Shenoy N."/>
            <person name="Sisk P."/>
            <person name="Stolte C."/>
            <person name="Sykes S."/>
            <person name="Walk T."/>
            <person name="White J."/>
            <person name="Yandava C."/>
            <person name="Burger G."/>
            <person name="Gray M.W."/>
            <person name="Holland P.W.H."/>
            <person name="King N."/>
            <person name="Lang F.B.F."/>
            <person name="Roger A.J."/>
            <person name="Ruiz-Trillo I."/>
            <person name="Lander E."/>
            <person name="Nusbaum C."/>
        </authorList>
    </citation>
    <scope>NUCLEOTIDE SEQUENCE [LARGE SCALE GENOMIC DNA]</scope>
    <source>
        <strain evidence="3">ATCC 38327</strain>
    </source>
</reference>
<dbReference type="AlphaFoldDB" id="A0A0L0S308"/>
<organism evidence="2 3">
    <name type="scientific">Allomyces macrogynus (strain ATCC 38327)</name>
    <name type="common">Allomyces javanicus var. macrogynus</name>
    <dbReference type="NCBI Taxonomy" id="578462"/>
    <lineage>
        <taxon>Eukaryota</taxon>
        <taxon>Fungi</taxon>
        <taxon>Fungi incertae sedis</taxon>
        <taxon>Blastocladiomycota</taxon>
        <taxon>Blastocladiomycetes</taxon>
        <taxon>Blastocladiales</taxon>
        <taxon>Blastocladiaceae</taxon>
        <taxon>Allomyces</taxon>
    </lineage>
</organism>
<evidence type="ECO:0000313" key="2">
    <source>
        <dbReference type="EMBL" id="KNE56952.1"/>
    </source>
</evidence>
<dbReference type="InterPro" id="IPR036291">
    <property type="entry name" value="NAD(P)-bd_dom_sf"/>
</dbReference>
<dbReference type="OrthoDB" id="5138418at2759"/>
<dbReference type="STRING" id="578462.A0A0L0S308"/>
<accession>A0A0L0S308</accession>
<name>A0A0L0S308_ALLM3</name>
<dbReference type="VEuPathDB" id="FungiDB:AMAG_02719"/>